<gene>
    <name evidence="16" type="primary">LOC101342714</name>
</gene>
<feature type="domain" description="EGF-like" evidence="12">
    <location>
        <begin position="620"/>
        <end position="653"/>
    </location>
</feature>
<dbReference type="KEGG" id="tmu:101342714"/>
<dbReference type="Gene3D" id="3.40.390.10">
    <property type="entry name" value="Collagenase (Catalytic Domain)"/>
    <property type="match status" value="1"/>
</dbReference>
<dbReference type="PRINTS" id="PR00289">
    <property type="entry name" value="DISINTEGRIN"/>
</dbReference>
<evidence type="ECO:0000256" key="2">
    <source>
        <dbReference type="ARBA" id="ARBA00022692"/>
    </source>
</evidence>
<evidence type="ECO:0000256" key="8">
    <source>
        <dbReference type="PROSITE-ProRule" id="PRU00276"/>
    </source>
</evidence>
<dbReference type="PROSITE" id="PS00427">
    <property type="entry name" value="DISINTEGRIN_1"/>
    <property type="match status" value="1"/>
</dbReference>
<dbReference type="InterPro" id="IPR036436">
    <property type="entry name" value="Disintegrin_dom_sf"/>
</dbReference>
<dbReference type="FunFam" id="3.40.390.10:FF:000002">
    <property type="entry name" value="Disintegrin and metalloproteinase domain-containing protein 22"/>
    <property type="match status" value="1"/>
</dbReference>
<dbReference type="Gene3D" id="4.10.70.10">
    <property type="entry name" value="Disintegrin domain"/>
    <property type="match status" value="1"/>
</dbReference>
<dbReference type="CDD" id="cd04269">
    <property type="entry name" value="ZnMc_adamalysin_II_like"/>
    <property type="match status" value="1"/>
</dbReference>
<comment type="caution">
    <text evidence="7">Lacks conserved residue(s) required for the propagation of feature annotation.</text>
</comment>
<dbReference type="GO" id="GO:0004222">
    <property type="term" value="F:metalloendopeptidase activity"/>
    <property type="evidence" value="ECO:0007669"/>
    <property type="project" value="InterPro"/>
</dbReference>
<keyword evidence="11" id="KW-0732">Signal</keyword>
<dbReference type="SMART" id="SM00050">
    <property type="entry name" value="DISIN"/>
    <property type="match status" value="1"/>
</dbReference>
<dbReference type="Pfam" id="PF00200">
    <property type="entry name" value="Disintegrin"/>
    <property type="match status" value="1"/>
</dbReference>
<protein>
    <submittedName>
        <fullName evidence="16">Disintegrin and metalloproteinase domain-containing protein 21-like</fullName>
    </submittedName>
</protein>
<feature type="active site" evidence="8">
    <location>
        <position position="333"/>
    </location>
</feature>
<evidence type="ECO:0000256" key="7">
    <source>
        <dbReference type="PROSITE-ProRule" id="PRU00076"/>
    </source>
</evidence>
<dbReference type="PANTHER" id="PTHR11905:SF232">
    <property type="entry name" value="DISINTEGRIN AND METALLOPROTEINASE DOMAIN-CONTAINING PROTEIN 20"/>
    <property type="match status" value="1"/>
</dbReference>
<feature type="domain" description="Peptidase M12B" evidence="14">
    <location>
        <begin position="198"/>
        <end position="388"/>
    </location>
</feature>
<feature type="disulfide bond" evidence="8">
    <location>
        <begin position="349"/>
        <end position="354"/>
    </location>
</feature>
<feature type="transmembrane region" description="Helical" evidence="10">
    <location>
        <begin position="677"/>
        <end position="701"/>
    </location>
</feature>
<dbReference type="PROSITE" id="PS50026">
    <property type="entry name" value="EGF_3"/>
    <property type="match status" value="1"/>
</dbReference>
<dbReference type="STRING" id="127582.A0A2Y9E847"/>
<dbReference type="InterPro" id="IPR001762">
    <property type="entry name" value="Disintegrin_dom"/>
</dbReference>
<keyword evidence="2 10" id="KW-0812">Transmembrane</keyword>
<dbReference type="FunFam" id="4.10.70.10:FF:000001">
    <property type="entry name" value="Disintegrin and metalloproteinase domain-containing protein 22"/>
    <property type="match status" value="1"/>
</dbReference>
<dbReference type="PROSITE" id="PS50214">
    <property type="entry name" value="DISINTEGRIN_2"/>
    <property type="match status" value="1"/>
</dbReference>
<feature type="region of interest" description="Disordered" evidence="9">
    <location>
        <begin position="707"/>
        <end position="744"/>
    </location>
</feature>
<dbReference type="GeneID" id="101342714"/>
<dbReference type="GO" id="GO:0008584">
    <property type="term" value="P:male gonad development"/>
    <property type="evidence" value="ECO:0007669"/>
    <property type="project" value="TreeGrafter"/>
</dbReference>
<dbReference type="SUPFAM" id="SSF55486">
    <property type="entry name" value="Metalloproteases ('zincins'), catalytic domain"/>
    <property type="match status" value="1"/>
</dbReference>
<dbReference type="SUPFAM" id="SSF57552">
    <property type="entry name" value="Blood coagulation inhibitor (disintegrin)"/>
    <property type="match status" value="1"/>
</dbReference>
<feature type="compositionally biased region" description="Basic and acidic residues" evidence="9">
    <location>
        <begin position="716"/>
        <end position="733"/>
    </location>
</feature>
<dbReference type="PROSITE" id="PS50215">
    <property type="entry name" value="ADAM_MEPRO"/>
    <property type="match status" value="1"/>
</dbReference>
<dbReference type="InterPro" id="IPR000742">
    <property type="entry name" value="EGF"/>
</dbReference>
<dbReference type="Proteomes" id="UP000248480">
    <property type="component" value="Unplaced"/>
</dbReference>
<dbReference type="InterPro" id="IPR018358">
    <property type="entry name" value="Disintegrin_CS"/>
</dbReference>
<feature type="chain" id="PRO_5015942164" evidence="11">
    <location>
        <begin position="26"/>
        <end position="744"/>
    </location>
</feature>
<evidence type="ECO:0000313" key="15">
    <source>
        <dbReference type="Proteomes" id="UP000248480"/>
    </source>
</evidence>
<dbReference type="InterPro" id="IPR024079">
    <property type="entry name" value="MetalloPept_cat_dom_sf"/>
</dbReference>
<dbReference type="Pfam" id="PF01562">
    <property type="entry name" value="Pep_M12B_propep"/>
    <property type="match status" value="1"/>
</dbReference>
<feature type="signal peptide" evidence="11">
    <location>
        <begin position="1"/>
        <end position="25"/>
    </location>
</feature>
<evidence type="ECO:0000256" key="10">
    <source>
        <dbReference type="SAM" id="Phobius"/>
    </source>
</evidence>
<keyword evidence="3 10" id="KW-1133">Transmembrane helix</keyword>
<comment type="subcellular location">
    <subcellularLocation>
        <location evidence="1">Membrane</location>
        <topology evidence="1">Single-pass type I membrane protein</topology>
    </subcellularLocation>
</comment>
<keyword evidence="4 10" id="KW-0472">Membrane</keyword>
<dbReference type="RefSeq" id="XP_004389021.1">
    <property type="nucleotide sequence ID" value="XM_004388964.2"/>
</dbReference>
<organism evidence="15 16">
    <name type="scientific">Trichechus manatus latirostris</name>
    <name type="common">Florida manatee</name>
    <dbReference type="NCBI Taxonomy" id="127582"/>
    <lineage>
        <taxon>Eukaryota</taxon>
        <taxon>Metazoa</taxon>
        <taxon>Chordata</taxon>
        <taxon>Craniata</taxon>
        <taxon>Vertebrata</taxon>
        <taxon>Euteleostomi</taxon>
        <taxon>Mammalia</taxon>
        <taxon>Eutheria</taxon>
        <taxon>Afrotheria</taxon>
        <taxon>Sirenia</taxon>
        <taxon>Trichechidae</taxon>
        <taxon>Trichechus</taxon>
    </lineage>
</organism>
<dbReference type="GO" id="GO:1990913">
    <property type="term" value="C:sperm head plasma membrane"/>
    <property type="evidence" value="ECO:0007669"/>
    <property type="project" value="TreeGrafter"/>
</dbReference>
<evidence type="ECO:0000256" key="4">
    <source>
        <dbReference type="ARBA" id="ARBA00023136"/>
    </source>
</evidence>
<evidence type="ECO:0000259" key="13">
    <source>
        <dbReference type="PROSITE" id="PS50214"/>
    </source>
</evidence>
<feature type="disulfide bond" evidence="7">
    <location>
        <begin position="643"/>
        <end position="652"/>
    </location>
</feature>
<keyword evidence="5 7" id="KW-1015">Disulfide bond</keyword>
<evidence type="ECO:0000259" key="14">
    <source>
        <dbReference type="PROSITE" id="PS50215"/>
    </source>
</evidence>
<keyword evidence="15" id="KW-1185">Reference proteome</keyword>
<dbReference type="PANTHER" id="PTHR11905">
    <property type="entry name" value="ADAM A DISINTEGRIN AND METALLOPROTEASE DOMAIN"/>
    <property type="match status" value="1"/>
</dbReference>
<evidence type="ECO:0000256" key="9">
    <source>
        <dbReference type="SAM" id="MobiDB-lite"/>
    </source>
</evidence>
<evidence type="ECO:0000256" key="6">
    <source>
        <dbReference type="PROSITE-ProRule" id="PRU00068"/>
    </source>
</evidence>
<evidence type="ECO:0000256" key="3">
    <source>
        <dbReference type="ARBA" id="ARBA00022989"/>
    </source>
</evidence>
<evidence type="ECO:0000256" key="1">
    <source>
        <dbReference type="ARBA" id="ARBA00004479"/>
    </source>
</evidence>
<accession>A0A2Y9E847</accession>
<dbReference type="Pfam" id="PF01421">
    <property type="entry name" value="Reprolysin"/>
    <property type="match status" value="1"/>
</dbReference>
<name>A0A2Y9E847_TRIMA</name>
<dbReference type="InterPro" id="IPR001590">
    <property type="entry name" value="Peptidase_M12B"/>
</dbReference>
<dbReference type="GO" id="GO:0006508">
    <property type="term" value="P:proteolysis"/>
    <property type="evidence" value="ECO:0007669"/>
    <property type="project" value="InterPro"/>
</dbReference>
<proteinExistence type="predicted"/>
<evidence type="ECO:0000256" key="5">
    <source>
        <dbReference type="ARBA" id="ARBA00023157"/>
    </source>
</evidence>
<dbReference type="InterPro" id="IPR002870">
    <property type="entry name" value="Peptidase_M12B_N"/>
</dbReference>
<feature type="disulfide bond" evidence="6">
    <location>
        <begin position="454"/>
        <end position="474"/>
    </location>
</feature>
<dbReference type="InterPro" id="IPR034027">
    <property type="entry name" value="Reprolysin_adamalysin"/>
</dbReference>
<reference evidence="16" key="1">
    <citation type="submission" date="2025-08" db="UniProtKB">
        <authorList>
            <consortium name="RefSeq"/>
        </authorList>
    </citation>
    <scope>IDENTIFICATION</scope>
</reference>
<dbReference type="OrthoDB" id="5951731at2759"/>
<evidence type="ECO:0000259" key="12">
    <source>
        <dbReference type="PROSITE" id="PS50026"/>
    </source>
</evidence>
<sequence length="744" mass="83809">MRINLRLLWPGVFLVLSGLSQVGHSQYHSPPEVVIPLRLTGTDRSMKAPGWISYNLNFGGQRHIVHIKAKKLLVSRQLSVFTYTDQGALLEDHPFVQTNCYYDGYVEGDSGSLVSFSSCFGGFQGLLQTKDITYEIKPKRFSHALEHLVYKVDSEEAQSQPLQCGLTEEEIARQLKLQESENSTLTQSTNHVWWTRKWFIELAVVADYNLFLHCNRNISKVQETVFDIIHKVDSIYSPLNVEITLLALEIWNVENPFPLNSSSKMLDDFCNWKKISFNSRVHHDVANLFTRKRLGFAVGYSFVDGTCRLSYNCEVSSFTSDDLNFFAFVVAHEIGHSLGLATDTTWCTCGRKRCIMSATGISTTKFSNCSYADLGRVITKKTCLLNVPNPGDNFIWKRCGNGVVEEGEQCDCGSSDNCTKDPCCQSNCTLSPGADCAFGLCCKDCKFMPAGKVCRQQANECDLPEWCNGTTHQCPEDVYVQDGIPCTGGGYCYEKRCNNRDEQCRQIFGKEAKSARKICYEEMNTRGDRFGHCGTSVSTYVKCNISDILCGRVQCEHVRVIPLLREHSTVQVMHLDGVTCWGTDYHFGMTIPDIGEVKDGTECGPNRICIRRKCVSMSSLKSYCSPNTCRERGVCNNKGHCHCSYDWAPPHCLIKGRGGSLDSGPPTDRSEQKKENIASFLSLFVLLHVFVLWFCLLIVLYKKYKHKKKKNQLQSESKKEEPPFSISENKDEPAFTSPENKPNS</sequence>
<dbReference type="InterPro" id="IPR006586">
    <property type="entry name" value="ADAM_Cys-rich"/>
</dbReference>
<keyword evidence="7" id="KW-0245">EGF-like domain</keyword>
<dbReference type="Pfam" id="PF08516">
    <property type="entry name" value="ADAM_CR"/>
    <property type="match status" value="1"/>
</dbReference>
<evidence type="ECO:0000256" key="11">
    <source>
        <dbReference type="SAM" id="SignalP"/>
    </source>
</evidence>
<dbReference type="InParanoid" id="A0A2Y9E847"/>
<dbReference type="SMART" id="SM00608">
    <property type="entry name" value="ACR"/>
    <property type="match status" value="1"/>
</dbReference>
<feature type="domain" description="Disintegrin" evidence="13">
    <location>
        <begin position="396"/>
        <end position="482"/>
    </location>
</feature>
<evidence type="ECO:0000313" key="16">
    <source>
        <dbReference type="RefSeq" id="XP_004389021.1"/>
    </source>
</evidence>
<dbReference type="GO" id="GO:0009897">
    <property type="term" value="C:external side of plasma membrane"/>
    <property type="evidence" value="ECO:0007669"/>
    <property type="project" value="TreeGrafter"/>
</dbReference>
<dbReference type="AlphaFoldDB" id="A0A2Y9E847"/>